<proteinExistence type="predicted"/>
<evidence type="ECO:0000313" key="2">
    <source>
        <dbReference type="Proteomes" id="UP000769528"/>
    </source>
</evidence>
<reference evidence="1" key="1">
    <citation type="journal article" date="2021" name="Open Biol.">
        <title>Shared evolutionary footprints suggest mitochondrial oxidative damage underlies multiple complex I losses in fungi.</title>
        <authorList>
            <person name="Schikora-Tamarit M.A."/>
            <person name="Marcet-Houben M."/>
            <person name="Nosek J."/>
            <person name="Gabaldon T."/>
        </authorList>
    </citation>
    <scope>NUCLEOTIDE SEQUENCE</scope>
    <source>
        <strain evidence="1">CBS6341</strain>
    </source>
</reference>
<evidence type="ECO:0000313" key="1">
    <source>
        <dbReference type="EMBL" id="KAH3671465.1"/>
    </source>
</evidence>
<dbReference type="EMBL" id="JAEUBF010001277">
    <property type="protein sequence ID" value="KAH3671465.1"/>
    <property type="molecule type" value="Genomic_DNA"/>
</dbReference>
<gene>
    <name evidence="1" type="ORF">WICMUC_004597</name>
</gene>
<organism evidence="1 2">
    <name type="scientific">Wickerhamomyces mucosus</name>
    <dbReference type="NCBI Taxonomy" id="1378264"/>
    <lineage>
        <taxon>Eukaryota</taxon>
        <taxon>Fungi</taxon>
        <taxon>Dikarya</taxon>
        <taxon>Ascomycota</taxon>
        <taxon>Saccharomycotina</taxon>
        <taxon>Saccharomycetes</taxon>
        <taxon>Phaffomycetales</taxon>
        <taxon>Wickerhamomycetaceae</taxon>
        <taxon>Wickerhamomyces</taxon>
    </lineage>
</organism>
<dbReference type="AlphaFoldDB" id="A0A9P8TAL6"/>
<comment type="caution">
    <text evidence="1">The sequence shown here is derived from an EMBL/GenBank/DDBJ whole genome shotgun (WGS) entry which is preliminary data.</text>
</comment>
<accession>A0A9P8TAL6</accession>
<name>A0A9P8TAL6_9ASCO</name>
<keyword evidence="2" id="KW-1185">Reference proteome</keyword>
<reference evidence="1" key="2">
    <citation type="submission" date="2021-01" db="EMBL/GenBank/DDBJ databases">
        <authorList>
            <person name="Schikora-Tamarit M.A."/>
        </authorList>
    </citation>
    <scope>NUCLEOTIDE SEQUENCE</scope>
    <source>
        <strain evidence="1">CBS6341</strain>
    </source>
</reference>
<sequence>MISPEVNKLVNWLKLEKLKLSPMLKKLYNLNGESLEMFGILENNWKFALKTDVPPMESLPSFRPTEFKLKPFNDSLPPRKNLSRICNLLFEKSIM</sequence>
<protein>
    <submittedName>
        <fullName evidence="1">Uncharacterized protein</fullName>
    </submittedName>
</protein>
<dbReference type="Proteomes" id="UP000769528">
    <property type="component" value="Unassembled WGS sequence"/>
</dbReference>